<dbReference type="InterPro" id="IPR013519">
    <property type="entry name" value="Int_alpha_beta-p"/>
</dbReference>
<organism evidence="5 6">
    <name type="scientific">Candidatus Competibacter phosphatis</name>
    <dbReference type="NCBI Taxonomy" id="221280"/>
    <lineage>
        <taxon>Bacteria</taxon>
        <taxon>Pseudomonadati</taxon>
        <taxon>Pseudomonadota</taxon>
        <taxon>Gammaproteobacteria</taxon>
        <taxon>Candidatus Competibacteraceae</taxon>
        <taxon>Candidatus Competibacter</taxon>
    </lineage>
</organism>
<proteinExistence type="predicted"/>
<protein>
    <submittedName>
        <fullName evidence="5">Uncharacterized protein</fullName>
    </submittedName>
</protein>
<sequence length="812" mass="84901">MNRSSFGIFLGALLGGLATFDASAVTESDVILVYETASTVALDGDTMVLGAPYAAVSNAQQVGRAFVSLREGNTWTSPVELIPNPDDRAAFDEFGSSVAISGDTALVGARRHNSDQGAAYVFVRSGATWTQQAKLTASLGASGDGFGAAVALSGDTAVIGAGGANASHVFTRSGNAWVPPGPPFGGTLTGATGSGFGCAVAVSGDSALIGAPSADNNAGAAYAFKSSGGNWSTITETTLLTPIGNSPNDYLGYAVDLSGRYALIGAPGADSNAGAAYVFYYTGSSIWRHDGKIASGTSAGDGLGRTVNLGGEQADVALIGAPGALATKGAAYLFTRGSGGNAATWTASASNPLWAVSKPNFALGQGVALFGDTAVAVAPAAGAAYVYRFDCGFGRYWPAGVWLFPGLPCAPDVATVSGQFSDDLGGDTKYGYSNRWYLYDWNETTQSLVGLTVTSPVVQGGGYELKTLDGGRVGFTGAITGSNPPLVPCHYVAGCFEIALPLSNGTASKVALVGHPFPYPVDWADVRFTYSNYNGGQLLTPSAAHTLNIANKSFRRYNGNANETYDDSTPGMNGNLWPNESVWVWVKTSATSGTIKLLIPAKPSRQNAVVQPAVPTRFALIERLLDWLIPTAEAAPRDNPGAAARDARRQQHRDAIARGEEWYVQLIVETADGQFADPANVLGQLTDAATSYDAYDVNELEESPPLPDGPVLYLTFPHPDWKQSAGDYSSDYHPLSKNQGDRWTFEVRGNQKGTLRLRWKASSPAATARGQLVDQQTGVVIAAAVDHYEFALNGPTRTFRWEYLASNGKPPK</sequence>
<evidence type="ECO:0000256" key="4">
    <source>
        <dbReference type="SAM" id="SignalP"/>
    </source>
</evidence>
<dbReference type="RefSeq" id="WP_169250192.1">
    <property type="nucleotide sequence ID" value="NZ_SPMZ01000069.1"/>
</dbReference>
<comment type="caution">
    <text evidence="5">The sequence shown here is derived from an EMBL/GenBank/DDBJ whole genome shotgun (WGS) entry which is preliminary data.</text>
</comment>
<dbReference type="PANTHER" id="PTHR36220">
    <property type="entry name" value="UNNAMED PRODUCT"/>
    <property type="match status" value="1"/>
</dbReference>
<evidence type="ECO:0000256" key="1">
    <source>
        <dbReference type="ARBA" id="ARBA00022729"/>
    </source>
</evidence>
<keyword evidence="2" id="KW-0677">Repeat</keyword>
<dbReference type="PANTHER" id="PTHR36220:SF1">
    <property type="entry name" value="GAMMA TUBULIN COMPLEX COMPONENT C-TERMINAL DOMAIN-CONTAINING PROTEIN"/>
    <property type="match status" value="1"/>
</dbReference>
<dbReference type="InterPro" id="IPR028994">
    <property type="entry name" value="Integrin_alpha_N"/>
</dbReference>
<gene>
    <name evidence="5" type="ORF">E4P82_18045</name>
</gene>
<keyword evidence="6" id="KW-1185">Reference proteome</keyword>
<dbReference type="Proteomes" id="UP000760480">
    <property type="component" value="Unassembled WGS sequence"/>
</dbReference>
<dbReference type="SUPFAM" id="SSF69318">
    <property type="entry name" value="Integrin alpha N-terminal domain"/>
    <property type="match status" value="1"/>
</dbReference>
<evidence type="ECO:0000313" key="6">
    <source>
        <dbReference type="Proteomes" id="UP000760480"/>
    </source>
</evidence>
<name>A0ABX1TNC7_9GAMM</name>
<feature type="chain" id="PRO_5047190219" evidence="4">
    <location>
        <begin position="25"/>
        <end position="812"/>
    </location>
</feature>
<accession>A0ABX1TNC7</accession>
<keyword evidence="3" id="KW-0325">Glycoprotein</keyword>
<evidence type="ECO:0000256" key="2">
    <source>
        <dbReference type="ARBA" id="ARBA00022737"/>
    </source>
</evidence>
<evidence type="ECO:0000256" key="3">
    <source>
        <dbReference type="ARBA" id="ARBA00023180"/>
    </source>
</evidence>
<feature type="signal peptide" evidence="4">
    <location>
        <begin position="1"/>
        <end position="24"/>
    </location>
</feature>
<dbReference type="Gene3D" id="2.130.10.130">
    <property type="entry name" value="Integrin alpha, N-terminal"/>
    <property type="match status" value="2"/>
</dbReference>
<reference evidence="5 6" key="1">
    <citation type="submission" date="2019-03" db="EMBL/GenBank/DDBJ databases">
        <title>Metabolic reconstructions from genomes of highly enriched 'Candidatus Accumulibacter' and 'Candidatus Competibacter' bioreactor populations.</title>
        <authorList>
            <person name="Annavajhala M.K."/>
            <person name="Welles L."/>
            <person name="Abbas B."/>
            <person name="Sorokin D."/>
            <person name="Park H."/>
            <person name="Van Loosdrecht M."/>
            <person name="Chandran K."/>
        </authorList>
    </citation>
    <scope>NUCLEOTIDE SEQUENCE [LARGE SCALE GENOMIC DNA]</scope>
    <source>
        <strain evidence="5 6">SBR_G</strain>
    </source>
</reference>
<evidence type="ECO:0000313" key="5">
    <source>
        <dbReference type="EMBL" id="NMQ20923.1"/>
    </source>
</evidence>
<dbReference type="SMART" id="SM00191">
    <property type="entry name" value="Int_alpha"/>
    <property type="match status" value="4"/>
</dbReference>
<dbReference type="InterPro" id="IPR013517">
    <property type="entry name" value="FG-GAP"/>
</dbReference>
<dbReference type="EMBL" id="SPMZ01000069">
    <property type="protein sequence ID" value="NMQ20923.1"/>
    <property type="molecule type" value="Genomic_DNA"/>
</dbReference>
<dbReference type="Pfam" id="PF14312">
    <property type="entry name" value="FG-GAP_2"/>
    <property type="match status" value="4"/>
</dbReference>
<keyword evidence="1 4" id="KW-0732">Signal</keyword>